<dbReference type="InterPro" id="IPR010264">
    <property type="entry name" value="Self-incomp_S1"/>
</dbReference>
<dbReference type="EMBL" id="CM002291">
    <property type="protein sequence ID" value="ESW22901.1"/>
    <property type="molecule type" value="Genomic_DNA"/>
</dbReference>
<keyword evidence="5 6" id="KW-0732">Signal</keyword>
<protein>
    <recommendedName>
        <fullName evidence="6">S-protein homolog</fullName>
    </recommendedName>
</protein>
<gene>
    <name evidence="7" type="ORF">PHAVU_004G004500g</name>
</gene>
<dbReference type="PANTHER" id="PTHR31232:SF43">
    <property type="entry name" value="S-PROTEIN HOMOLOG 29-RELATED"/>
    <property type="match status" value="1"/>
</dbReference>
<dbReference type="GO" id="GO:0060320">
    <property type="term" value="P:rejection of self pollen"/>
    <property type="evidence" value="ECO:0007669"/>
    <property type="project" value="UniProtKB-KW"/>
</dbReference>
<evidence type="ECO:0000313" key="8">
    <source>
        <dbReference type="Proteomes" id="UP000000226"/>
    </source>
</evidence>
<accession>V7C1W6</accession>
<keyword evidence="3 6" id="KW-0713">Self-incompatibility</keyword>
<evidence type="ECO:0000256" key="6">
    <source>
        <dbReference type="RuleBase" id="RU367044"/>
    </source>
</evidence>
<dbReference type="SMR" id="V7C1W6"/>
<evidence type="ECO:0000256" key="3">
    <source>
        <dbReference type="ARBA" id="ARBA00022471"/>
    </source>
</evidence>
<dbReference type="Gramene" id="ESW22901">
    <property type="protein sequence ID" value="ESW22901"/>
    <property type="gene ID" value="PHAVU_004G004500g"/>
</dbReference>
<proteinExistence type="inferred from homology"/>
<dbReference type="Proteomes" id="UP000000226">
    <property type="component" value="Chromosome 4"/>
</dbReference>
<dbReference type="AlphaFoldDB" id="V7C1W6"/>
<feature type="signal peptide" evidence="6">
    <location>
        <begin position="1"/>
        <end position="19"/>
    </location>
</feature>
<comment type="similarity">
    <text evidence="2 6">Belongs to the plant self-incompatibility (S1) protein family.</text>
</comment>
<evidence type="ECO:0000313" key="7">
    <source>
        <dbReference type="EMBL" id="ESW22901.1"/>
    </source>
</evidence>
<reference evidence="8" key="1">
    <citation type="journal article" date="2014" name="Nat. Genet.">
        <title>A reference genome for common bean and genome-wide analysis of dual domestications.</title>
        <authorList>
            <person name="Schmutz J."/>
            <person name="McClean P.E."/>
            <person name="Mamidi S."/>
            <person name="Wu G.A."/>
            <person name="Cannon S.B."/>
            <person name="Grimwood J."/>
            <person name="Jenkins J."/>
            <person name="Shu S."/>
            <person name="Song Q."/>
            <person name="Chavarro C."/>
            <person name="Torres-Torres M."/>
            <person name="Geffroy V."/>
            <person name="Moghaddam S.M."/>
            <person name="Gao D."/>
            <person name="Abernathy B."/>
            <person name="Barry K."/>
            <person name="Blair M."/>
            <person name="Brick M.A."/>
            <person name="Chovatia M."/>
            <person name="Gepts P."/>
            <person name="Goodstein D.M."/>
            <person name="Gonzales M."/>
            <person name="Hellsten U."/>
            <person name="Hyten D.L."/>
            <person name="Jia G."/>
            <person name="Kelly J.D."/>
            <person name="Kudrna D."/>
            <person name="Lee R."/>
            <person name="Richard M.M."/>
            <person name="Miklas P.N."/>
            <person name="Osorno J.M."/>
            <person name="Rodrigues J."/>
            <person name="Thareau V."/>
            <person name="Urrea C.A."/>
            <person name="Wang M."/>
            <person name="Yu Y."/>
            <person name="Zhang M."/>
            <person name="Wing R.A."/>
            <person name="Cregan P.B."/>
            <person name="Rokhsar D.S."/>
            <person name="Jackson S.A."/>
        </authorList>
    </citation>
    <scope>NUCLEOTIDE SEQUENCE [LARGE SCALE GENOMIC DNA]</scope>
    <source>
        <strain evidence="8">cv. G19833</strain>
    </source>
</reference>
<evidence type="ECO:0000256" key="1">
    <source>
        <dbReference type="ARBA" id="ARBA00004613"/>
    </source>
</evidence>
<name>V7C1W6_PHAVU</name>
<evidence type="ECO:0000256" key="5">
    <source>
        <dbReference type="ARBA" id="ARBA00022729"/>
    </source>
</evidence>
<comment type="subcellular location">
    <subcellularLocation>
        <location evidence="1 6">Secreted</location>
    </subcellularLocation>
</comment>
<keyword evidence="8" id="KW-1185">Reference proteome</keyword>
<keyword evidence="4 6" id="KW-0964">Secreted</keyword>
<organism evidence="7 8">
    <name type="scientific">Phaseolus vulgaris</name>
    <name type="common">Kidney bean</name>
    <name type="synonym">French bean</name>
    <dbReference type="NCBI Taxonomy" id="3885"/>
    <lineage>
        <taxon>Eukaryota</taxon>
        <taxon>Viridiplantae</taxon>
        <taxon>Streptophyta</taxon>
        <taxon>Embryophyta</taxon>
        <taxon>Tracheophyta</taxon>
        <taxon>Spermatophyta</taxon>
        <taxon>Magnoliopsida</taxon>
        <taxon>eudicotyledons</taxon>
        <taxon>Gunneridae</taxon>
        <taxon>Pentapetalae</taxon>
        <taxon>rosids</taxon>
        <taxon>fabids</taxon>
        <taxon>Fabales</taxon>
        <taxon>Fabaceae</taxon>
        <taxon>Papilionoideae</taxon>
        <taxon>50 kb inversion clade</taxon>
        <taxon>NPAAA clade</taxon>
        <taxon>indigoferoid/millettioid clade</taxon>
        <taxon>Phaseoleae</taxon>
        <taxon>Phaseolus</taxon>
    </lineage>
</organism>
<sequence length="141" mass="16213">MVSILYLLLTMVLGMQVKGIDGGVVAFEAKDGLFPSKVLIEMMNFIEKEHLIVHCKDKHHDLGAHTINTGETYSFVVTPNVFAKVTLYFCKFYLGSSSHYFDIYRQDRDNCPGHDCYWGIFEDGLCRLNLKSRQCYGWNEN</sequence>
<evidence type="ECO:0000256" key="4">
    <source>
        <dbReference type="ARBA" id="ARBA00022525"/>
    </source>
</evidence>
<dbReference type="GO" id="GO:0005576">
    <property type="term" value="C:extracellular region"/>
    <property type="evidence" value="ECO:0007669"/>
    <property type="project" value="UniProtKB-SubCell"/>
</dbReference>
<dbReference type="PANTHER" id="PTHR31232">
    <property type="match status" value="1"/>
</dbReference>
<feature type="chain" id="PRO_5025086645" description="S-protein homolog" evidence="6">
    <location>
        <begin position="20"/>
        <end position="141"/>
    </location>
</feature>
<dbReference type="Pfam" id="PF05938">
    <property type="entry name" value="Self-incomp_S1"/>
    <property type="match status" value="1"/>
</dbReference>
<evidence type="ECO:0000256" key="2">
    <source>
        <dbReference type="ARBA" id="ARBA00005581"/>
    </source>
</evidence>
<dbReference type="OrthoDB" id="1418008at2759"/>